<sequence>MPLSLHAAFVPSALQMLGATRHIVDKAEEWCAESGTAPAELVGACLREDMLPFAYQVKSVATHTALALEGVRAGQFSPDMSPPPTEFDAMRAKLDTAIETLEAASEEEFEGFIGKPMVFTIKDKFRLDFTADNFLLSFSQPNFYFHASTAYGILRMKGARIGKQDYLGRMRLGG</sequence>
<dbReference type="InterPro" id="IPR018531">
    <property type="entry name" value="DUF1993"/>
</dbReference>
<organism evidence="1 2">
    <name type="scientific">Tsuneonella flava</name>
    <dbReference type="NCBI Taxonomy" id="2055955"/>
    <lineage>
        <taxon>Bacteria</taxon>
        <taxon>Pseudomonadati</taxon>
        <taxon>Pseudomonadota</taxon>
        <taxon>Alphaproteobacteria</taxon>
        <taxon>Sphingomonadales</taxon>
        <taxon>Erythrobacteraceae</taxon>
        <taxon>Tsuneonella</taxon>
    </lineage>
</organism>
<reference evidence="1 2" key="1">
    <citation type="submission" date="2020-09" db="EMBL/GenBank/DDBJ databases">
        <title>Complete genome sequence of altererythrobacter flavus SS-21NJ, isolated from Dongying oil sludge in Shandong province.</title>
        <authorList>
            <person name="Sun S."/>
            <person name="Zhang Z."/>
        </authorList>
    </citation>
    <scope>NUCLEOTIDE SEQUENCE [LARGE SCALE GENOMIC DNA]</scope>
    <source>
        <strain evidence="1 2">SS-21NJ</strain>
    </source>
</reference>
<dbReference type="RefSeq" id="WP_205445054.1">
    <property type="nucleotide sequence ID" value="NZ_CP061510.1"/>
</dbReference>
<evidence type="ECO:0000313" key="2">
    <source>
        <dbReference type="Proteomes" id="UP000663637"/>
    </source>
</evidence>
<dbReference type="InterPro" id="IPR034660">
    <property type="entry name" value="DinB/YfiT-like"/>
</dbReference>
<dbReference type="SUPFAM" id="SSF109854">
    <property type="entry name" value="DinB/YfiT-like putative metalloenzymes"/>
    <property type="match status" value="1"/>
</dbReference>
<keyword evidence="2" id="KW-1185">Reference proteome</keyword>
<name>A0ABX7KET5_9SPHN</name>
<accession>A0ABX7KET5</accession>
<dbReference type="PANTHER" id="PTHR36922">
    <property type="entry name" value="BLL2446 PROTEIN"/>
    <property type="match status" value="1"/>
</dbReference>
<gene>
    <name evidence="1" type="ORF">IDJ81_06740</name>
</gene>
<dbReference type="PANTHER" id="PTHR36922:SF1">
    <property type="entry name" value="DUF1993 DOMAIN-CONTAINING PROTEIN"/>
    <property type="match status" value="1"/>
</dbReference>
<protein>
    <submittedName>
        <fullName evidence="1">DUF1993 domain-containing protein</fullName>
    </submittedName>
</protein>
<dbReference type="Proteomes" id="UP000663637">
    <property type="component" value="Chromosome"/>
</dbReference>
<dbReference type="Pfam" id="PF09351">
    <property type="entry name" value="DUF1993"/>
    <property type="match status" value="1"/>
</dbReference>
<evidence type="ECO:0000313" key="1">
    <source>
        <dbReference type="EMBL" id="QSB45781.1"/>
    </source>
</evidence>
<dbReference type="EMBL" id="CP061510">
    <property type="protein sequence ID" value="QSB45781.1"/>
    <property type="molecule type" value="Genomic_DNA"/>
</dbReference>
<proteinExistence type="predicted"/>
<dbReference type="Gene3D" id="1.20.120.450">
    <property type="entry name" value="dinb family like domain"/>
    <property type="match status" value="1"/>
</dbReference>